<evidence type="ECO:0000313" key="3">
    <source>
        <dbReference type="Proteomes" id="UP000244900"/>
    </source>
</evidence>
<dbReference type="EMBL" id="CP029188">
    <property type="protein sequence ID" value="AWI30419.1"/>
    <property type="molecule type" value="Genomic_DNA"/>
</dbReference>
<proteinExistence type="predicted"/>
<keyword evidence="3" id="KW-1185">Reference proteome</keyword>
<name>A0A2S1SVI8_9ACTN</name>
<keyword evidence="1" id="KW-0812">Transmembrane</keyword>
<sequence>MNAHVLAASASGSSPVVTVSILLVLIAAGVVMCTYIGHRWSTLIVGILIGLYLSGTVADTTKSVVSQVLTATANGISDAVG</sequence>
<keyword evidence="1" id="KW-0472">Membrane</keyword>
<organism evidence="2 3">
    <name type="scientific">Streptomyces tirandamycinicus</name>
    <dbReference type="NCBI Taxonomy" id="2174846"/>
    <lineage>
        <taxon>Bacteria</taxon>
        <taxon>Bacillati</taxon>
        <taxon>Actinomycetota</taxon>
        <taxon>Actinomycetes</taxon>
        <taxon>Kitasatosporales</taxon>
        <taxon>Streptomycetaceae</taxon>
        <taxon>Streptomyces</taxon>
    </lineage>
</organism>
<protein>
    <submittedName>
        <fullName evidence="2">Uncharacterized protein</fullName>
    </submittedName>
</protein>
<dbReference type="AlphaFoldDB" id="A0A2S1SVI8"/>
<feature type="transmembrane region" description="Helical" evidence="1">
    <location>
        <begin position="12"/>
        <end position="33"/>
    </location>
</feature>
<dbReference type="RefSeq" id="WP_108907051.1">
    <property type="nucleotide sequence ID" value="NZ_CP029188.1"/>
</dbReference>
<keyword evidence="1" id="KW-1133">Transmembrane helix</keyword>
<accession>A0A2S1SVI8</accession>
<dbReference type="Proteomes" id="UP000244900">
    <property type="component" value="Chromosome"/>
</dbReference>
<gene>
    <name evidence="2" type="ORF">DDW44_17770</name>
</gene>
<evidence type="ECO:0000313" key="2">
    <source>
        <dbReference type="EMBL" id="AWI30419.1"/>
    </source>
</evidence>
<dbReference type="KEGG" id="stir:DDW44_17770"/>
<evidence type="ECO:0000256" key="1">
    <source>
        <dbReference type="SAM" id="Phobius"/>
    </source>
</evidence>
<reference evidence="2 3" key="1">
    <citation type="submission" date="2018-05" db="EMBL/GenBank/DDBJ databases">
        <title>Complete genome sequence of sponge-derived Streptomyces sp. HNM0039.</title>
        <authorList>
            <person name="Huang X."/>
            <person name="Zhou S."/>
        </authorList>
    </citation>
    <scope>NUCLEOTIDE SEQUENCE [LARGE SCALE GENOMIC DNA]</scope>
    <source>
        <strain evidence="2 3">HNM0039</strain>
    </source>
</reference>